<accession>A0A1I4FB07</accession>
<gene>
    <name evidence="5" type="ORF">SAMN04488518_11818</name>
</gene>
<dbReference type="InterPro" id="IPR011611">
    <property type="entry name" value="PfkB_dom"/>
</dbReference>
<evidence type="ECO:0000256" key="2">
    <source>
        <dbReference type="ARBA" id="ARBA00022679"/>
    </source>
</evidence>
<dbReference type="PANTHER" id="PTHR43085">
    <property type="entry name" value="HEXOKINASE FAMILY MEMBER"/>
    <property type="match status" value="1"/>
</dbReference>
<name>A0A1I4FB07_9HYPH</name>
<dbReference type="PANTHER" id="PTHR43085:SF57">
    <property type="entry name" value="CARBOHYDRATE KINASE PFKB DOMAIN-CONTAINING PROTEIN"/>
    <property type="match status" value="1"/>
</dbReference>
<dbReference type="PROSITE" id="PS00584">
    <property type="entry name" value="PFKB_KINASES_2"/>
    <property type="match status" value="1"/>
</dbReference>
<protein>
    <recommendedName>
        <fullName evidence="4">Carbohydrate kinase PfkB domain-containing protein</fullName>
    </recommendedName>
</protein>
<dbReference type="CDD" id="cd01166">
    <property type="entry name" value="KdgK"/>
    <property type="match status" value="1"/>
</dbReference>
<dbReference type="InterPro" id="IPR002173">
    <property type="entry name" value="Carboh/pur_kinase_PfkB_CS"/>
</dbReference>
<evidence type="ECO:0000256" key="3">
    <source>
        <dbReference type="ARBA" id="ARBA00022777"/>
    </source>
</evidence>
<dbReference type="Gene3D" id="3.40.1190.20">
    <property type="match status" value="1"/>
</dbReference>
<evidence type="ECO:0000259" key="4">
    <source>
        <dbReference type="Pfam" id="PF00294"/>
    </source>
</evidence>
<dbReference type="RefSeq" id="WP_093523711.1">
    <property type="nucleotide sequence ID" value="NZ_FOSK01000018.1"/>
</dbReference>
<keyword evidence="2" id="KW-0808">Transferase</keyword>
<sequence length="285" mass="29674">MISKQTDGAIVCAGRVYCDLIFTGLTELPRLGEETYAEELAVEPGGGGFITAANLSALGHKTALLASMPGGPFGSAILDKMQRSGVDLSLSPFNSANGAQVTAVIGCQEDRAFLTKRNGTAVPRDMLDAFSTSKARHLHIGELATLQELPELLEIAKAAGMTVSLDCSWDQNCLLNGNVQNLIAQVDLFLPNEMEAEHLGYLKEPANCPTLTVVKKGKAGATAITKDGEITVAADPVPVVDTTGAGDAFNAGFLSSWLRGADIETCLHDGNKCGAAAVMRVGGAP</sequence>
<reference evidence="5 6" key="1">
    <citation type="submission" date="2016-10" db="EMBL/GenBank/DDBJ databases">
        <authorList>
            <person name="Varghese N."/>
            <person name="Submissions S."/>
        </authorList>
    </citation>
    <scope>NUCLEOTIDE SEQUENCE [LARGE SCALE GENOMIC DNA]</scope>
    <source>
        <strain evidence="5 6">DSM 16392</strain>
    </source>
</reference>
<keyword evidence="6" id="KW-1185">Reference proteome</keyword>
<dbReference type="InterPro" id="IPR050306">
    <property type="entry name" value="PfkB_Carbo_kinase"/>
</dbReference>
<evidence type="ECO:0000256" key="1">
    <source>
        <dbReference type="ARBA" id="ARBA00010688"/>
    </source>
</evidence>
<proteinExistence type="inferred from homology"/>
<keyword evidence="3" id="KW-0418">Kinase</keyword>
<comment type="caution">
    <text evidence="5">The sequence shown here is derived from an EMBL/GenBank/DDBJ whole genome shotgun (WGS) entry which is preliminary data.</text>
</comment>
<evidence type="ECO:0000313" key="6">
    <source>
        <dbReference type="Proteomes" id="UP000199598"/>
    </source>
</evidence>
<dbReference type="Pfam" id="PF00294">
    <property type="entry name" value="PfkB"/>
    <property type="match status" value="1"/>
</dbReference>
<dbReference type="SUPFAM" id="SSF53613">
    <property type="entry name" value="Ribokinase-like"/>
    <property type="match status" value="1"/>
</dbReference>
<dbReference type="InterPro" id="IPR029056">
    <property type="entry name" value="Ribokinase-like"/>
</dbReference>
<organism evidence="5 6">
    <name type="scientific">Pseudovibrio ascidiaceicola</name>
    <dbReference type="NCBI Taxonomy" id="285279"/>
    <lineage>
        <taxon>Bacteria</taxon>
        <taxon>Pseudomonadati</taxon>
        <taxon>Pseudomonadota</taxon>
        <taxon>Alphaproteobacteria</taxon>
        <taxon>Hyphomicrobiales</taxon>
        <taxon>Stappiaceae</taxon>
        <taxon>Pseudovibrio</taxon>
    </lineage>
</organism>
<feature type="domain" description="Carbohydrate kinase PfkB" evidence="4">
    <location>
        <begin position="11"/>
        <end position="283"/>
    </location>
</feature>
<evidence type="ECO:0000313" key="5">
    <source>
        <dbReference type="EMBL" id="SFL14480.1"/>
    </source>
</evidence>
<comment type="similarity">
    <text evidence="1">Belongs to the carbohydrate kinase PfkB family.</text>
</comment>
<dbReference type="EMBL" id="FOSK01000018">
    <property type="protein sequence ID" value="SFL14480.1"/>
    <property type="molecule type" value="Genomic_DNA"/>
</dbReference>
<dbReference type="Proteomes" id="UP000199598">
    <property type="component" value="Unassembled WGS sequence"/>
</dbReference>